<organism evidence="2 3">
    <name type="scientific">Protopolystoma xenopodis</name>
    <dbReference type="NCBI Taxonomy" id="117903"/>
    <lineage>
        <taxon>Eukaryota</taxon>
        <taxon>Metazoa</taxon>
        <taxon>Spiralia</taxon>
        <taxon>Lophotrochozoa</taxon>
        <taxon>Platyhelminthes</taxon>
        <taxon>Monogenea</taxon>
        <taxon>Polyopisthocotylea</taxon>
        <taxon>Polystomatidea</taxon>
        <taxon>Polystomatidae</taxon>
        <taxon>Protopolystoma</taxon>
    </lineage>
</organism>
<feature type="region of interest" description="Disordered" evidence="1">
    <location>
        <begin position="1"/>
        <end position="29"/>
    </location>
</feature>
<comment type="caution">
    <text evidence="2">The sequence shown here is derived from an EMBL/GenBank/DDBJ whole genome shotgun (WGS) entry which is preliminary data.</text>
</comment>
<proteinExistence type="predicted"/>
<protein>
    <submittedName>
        <fullName evidence="2">Uncharacterized protein</fullName>
    </submittedName>
</protein>
<accession>A0A448WNI7</accession>
<gene>
    <name evidence="2" type="ORF">PXEA_LOCUS9566</name>
</gene>
<name>A0A448WNI7_9PLAT</name>
<sequence>MSYLSDPPTGKVSLSRLSSSSGDHPVGEQCTLTNRDLQLGNTISPSNALLPSVPRLSSSTSPLGLRVGACQEDSVNSSISLTSSTSLAASACAGAEDDLLRDLPNWPEDLLREALRSILQPDGSLPEDSPFARQLARVAHLRRTSMAQTSQQQSSASKVLEVGGKEASLHSKSLKKGWFPFYIMH</sequence>
<keyword evidence="3" id="KW-1185">Reference proteome</keyword>
<reference evidence="2" key="1">
    <citation type="submission" date="2018-11" db="EMBL/GenBank/DDBJ databases">
        <authorList>
            <consortium name="Pathogen Informatics"/>
        </authorList>
    </citation>
    <scope>NUCLEOTIDE SEQUENCE</scope>
</reference>
<dbReference type="AlphaFoldDB" id="A0A448WNI7"/>
<dbReference type="Proteomes" id="UP000784294">
    <property type="component" value="Unassembled WGS sequence"/>
</dbReference>
<evidence type="ECO:0000313" key="3">
    <source>
        <dbReference type="Proteomes" id="UP000784294"/>
    </source>
</evidence>
<evidence type="ECO:0000256" key="1">
    <source>
        <dbReference type="SAM" id="MobiDB-lite"/>
    </source>
</evidence>
<evidence type="ECO:0000313" key="2">
    <source>
        <dbReference type="EMBL" id="VEL16126.1"/>
    </source>
</evidence>
<dbReference type="EMBL" id="CAAALY010027219">
    <property type="protein sequence ID" value="VEL16126.1"/>
    <property type="molecule type" value="Genomic_DNA"/>
</dbReference>